<name>A0A4V6EP21_9FIRM</name>
<dbReference type="Proteomes" id="UP000306409">
    <property type="component" value="Chromosome"/>
</dbReference>
<organism evidence="1 2">
    <name type="scientific">Ruminiclostridium herbifermentans</name>
    <dbReference type="NCBI Taxonomy" id="2488810"/>
    <lineage>
        <taxon>Bacteria</taxon>
        <taxon>Bacillati</taxon>
        <taxon>Bacillota</taxon>
        <taxon>Clostridia</taxon>
        <taxon>Eubacteriales</taxon>
        <taxon>Oscillospiraceae</taxon>
        <taxon>Ruminiclostridium</taxon>
    </lineage>
</organism>
<reference evidence="1 2" key="1">
    <citation type="submission" date="2020-09" db="EMBL/GenBank/DDBJ databases">
        <title>Characterization and genome sequencing of Ruminiclostridium sp. nov. MA18.</title>
        <authorList>
            <person name="Rettenmaier R."/>
            <person name="Kowollik M.-L."/>
            <person name="Liebl W."/>
            <person name="Zverlov V."/>
        </authorList>
    </citation>
    <scope>NUCLEOTIDE SEQUENCE [LARGE SCALE GENOMIC DNA]</scope>
    <source>
        <strain evidence="1 2">MA18</strain>
    </source>
</reference>
<dbReference type="OrthoDB" id="1452810at2"/>
<gene>
    <name evidence="1" type="ORF">EHE19_011375</name>
</gene>
<keyword evidence="2" id="KW-1185">Reference proteome</keyword>
<proteinExistence type="predicted"/>
<dbReference type="AlphaFoldDB" id="A0A4V6EP21"/>
<evidence type="ECO:0000313" key="2">
    <source>
        <dbReference type="Proteomes" id="UP000306409"/>
    </source>
</evidence>
<dbReference type="KEGG" id="rher:EHE19_011375"/>
<dbReference type="EMBL" id="CP061336">
    <property type="protein sequence ID" value="QNU65528.1"/>
    <property type="molecule type" value="Genomic_DNA"/>
</dbReference>
<accession>A0A4V6EP21</accession>
<protein>
    <submittedName>
        <fullName evidence="1">CRISPR-associated protein</fullName>
    </submittedName>
</protein>
<dbReference type="RefSeq" id="WP_137695828.1">
    <property type="nucleotide sequence ID" value="NZ_CP061336.1"/>
</dbReference>
<evidence type="ECO:0000313" key="1">
    <source>
        <dbReference type="EMBL" id="QNU65528.1"/>
    </source>
</evidence>
<sequence>MFLNLTNHPHSNWSEKQTSYAKAYGEIVDMPFPEISPHLSREGIEALAQDYLTKIIALKPKAVLLQGEMTFTFCLTKLLQNSGIKVLAACSERVTSEKVDSEGKTVRLSTFEFVQFREY</sequence>